<dbReference type="OrthoDB" id="2542103at2759"/>
<evidence type="ECO:0000256" key="4">
    <source>
        <dbReference type="ARBA" id="ARBA00022723"/>
    </source>
</evidence>
<evidence type="ECO:0000256" key="6">
    <source>
        <dbReference type="ARBA" id="ARBA00023004"/>
    </source>
</evidence>
<evidence type="ECO:0000256" key="3">
    <source>
        <dbReference type="ARBA" id="ARBA00022617"/>
    </source>
</evidence>
<keyword evidence="2" id="KW-0575">Peroxidase</keyword>
<sequence length="536" mass="59408">MMFESFNASQATLIGPESTTTLIFSKPSALNTTLLWNGRPLMAISTVDTGAERTKISDEQTDELLVTIQRRTILSDTIMFTHHHGGKSMKLKEWLKEETQENGRTTWTIQTHSGKFVWRTDISLRLALCPESNLEHPIAWAQLQTKSSPFGLILTQASTSTFLKMFASLSVYTLLALSIVANAFPQYQSLAGLSRDELDAVLPTLQFSPPQPPPGPLADDRTKLINDAAHPHLPLKPGDIRGPCPALNTLASHGYLPRNGIVTPVQIINAVQEALNLDNTFARFLVFSTFLVNGNPITNLMSLGGATPLTGPNPPKPATVGGLDSHNNCEGDTSMSRADFFFGNNHDFNETRFQNLINYSNKFGAGKYNLTVAAELRNFLHQDSLMHNPQFSLVSPRLFTAYGESVFPINFFIDGRQKDGQLDLTVARGFFQLMQLPPDFHRHDGAISNEGFEYVYNKYPIQAGSNTVGVNSYKADLTSATLFEPCLRYTTFVNNNIKSLYPNPTGLLRQAINTNLQFLYESTLADNCTQVFPYGR</sequence>
<evidence type="ECO:0000256" key="2">
    <source>
        <dbReference type="ARBA" id="ARBA00022559"/>
    </source>
</evidence>
<comment type="similarity">
    <text evidence="7">Belongs to the chloroperoxidase family.</text>
</comment>
<gene>
    <name evidence="9" type="ORF">GALMADRAFT_159502</name>
</gene>
<keyword evidence="5" id="KW-0560">Oxidoreductase</keyword>
<name>A0A067SK06_GALM3</name>
<dbReference type="EMBL" id="KL142393">
    <property type="protein sequence ID" value="KDR71285.1"/>
    <property type="molecule type" value="Genomic_DNA"/>
</dbReference>
<dbReference type="InterPro" id="IPR046528">
    <property type="entry name" value="DUF6593"/>
</dbReference>
<dbReference type="InterPro" id="IPR036851">
    <property type="entry name" value="Chloroperoxidase-like_sf"/>
</dbReference>
<dbReference type="InterPro" id="IPR000028">
    <property type="entry name" value="Chloroperoxidase"/>
</dbReference>
<dbReference type="SUPFAM" id="SSF47571">
    <property type="entry name" value="Cloroperoxidase"/>
    <property type="match status" value="1"/>
</dbReference>
<dbReference type="Pfam" id="PF20236">
    <property type="entry name" value="DUF6593"/>
    <property type="match status" value="1"/>
</dbReference>
<evidence type="ECO:0000313" key="10">
    <source>
        <dbReference type="Proteomes" id="UP000027222"/>
    </source>
</evidence>
<protein>
    <recommendedName>
        <fullName evidence="8">Heme haloperoxidase family profile domain-containing protein</fullName>
    </recommendedName>
</protein>
<evidence type="ECO:0000313" key="9">
    <source>
        <dbReference type="EMBL" id="KDR71285.1"/>
    </source>
</evidence>
<organism evidence="9 10">
    <name type="scientific">Galerina marginata (strain CBS 339.88)</name>
    <dbReference type="NCBI Taxonomy" id="685588"/>
    <lineage>
        <taxon>Eukaryota</taxon>
        <taxon>Fungi</taxon>
        <taxon>Dikarya</taxon>
        <taxon>Basidiomycota</taxon>
        <taxon>Agaricomycotina</taxon>
        <taxon>Agaricomycetes</taxon>
        <taxon>Agaricomycetidae</taxon>
        <taxon>Agaricales</taxon>
        <taxon>Agaricineae</taxon>
        <taxon>Strophariaceae</taxon>
        <taxon>Galerina</taxon>
    </lineage>
</organism>
<evidence type="ECO:0000256" key="1">
    <source>
        <dbReference type="ARBA" id="ARBA00001970"/>
    </source>
</evidence>
<evidence type="ECO:0000259" key="8">
    <source>
        <dbReference type="PROSITE" id="PS51405"/>
    </source>
</evidence>
<evidence type="ECO:0000256" key="7">
    <source>
        <dbReference type="ARBA" id="ARBA00025795"/>
    </source>
</evidence>
<dbReference type="HOGENOM" id="CLU_029871_0_0_1"/>
<feature type="domain" description="Heme haloperoxidase family profile" evidence="8">
    <location>
        <begin position="225"/>
        <end position="463"/>
    </location>
</feature>
<keyword evidence="3" id="KW-0349">Heme</keyword>
<keyword evidence="4" id="KW-0479">Metal-binding</keyword>
<comment type="cofactor">
    <cofactor evidence="1">
        <name>heme b</name>
        <dbReference type="ChEBI" id="CHEBI:60344"/>
    </cofactor>
</comment>
<keyword evidence="10" id="KW-1185">Reference proteome</keyword>
<dbReference type="Proteomes" id="UP000027222">
    <property type="component" value="Unassembled WGS sequence"/>
</dbReference>
<keyword evidence="6" id="KW-0408">Iron</keyword>
<dbReference type="GO" id="GO:0046872">
    <property type="term" value="F:metal ion binding"/>
    <property type="evidence" value="ECO:0007669"/>
    <property type="project" value="UniProtKB-KW"/>
</dbReference>
<dbReference type="PANTHER" id="PTHR33577">
    <property type="entry name" value="STERIGMATOCYSTIN BIOSYNTHESIS PEROXIDASE STCC-RELATED"/>
    <property type="match status" value="1"/>
</dbReference>
<dbReference type="Pfam" id="PF01328">
    <property type="entry name" value="Peroxidase_2"/>
    <property type="match status" value="1"/>
</dbReference>
<dbReference type="GO" id="GO:0004601">
    <property type="term" value="F:peroxidase activity"/>
    <property type="evidence" value="ECO:0007669"/>
    <property type="project" value="UniProtKB-KW"/>
</dbReference>
<dbReference type="AlphaFoldDB" id="A0A067SK06"/>
<proteinExistence type="inferred from homology"/>
<dbReference type="PROSITE" id="PS51405">
    <property type="entry name" value="HEME_HALOPEROXIDASE"/>
    <property type="match status" value="1"/>
</dbReference>
<reference evidence="10" key="1">
    <citation type="journal article" date="2014" name="Proc. Natl. Acad. Sci. U.S.A.">
        <title>Extensive sampling of basidiomycete genomes demonstrates inadequacy of the white-rot/brown-rot paradigm for wood decay fungi.</title>
        <authorList>
            <person name="Riley R."/>
            <person name="Salamov A.A."/>
            <person name="Brown D.W."/>
            <person name="Nagy L.G."/>
            <person name="Floudas D."/>
            <person name="Held B.W."/>
            <person name="Levasseur A."/>
            <person name="Lombard V."/>
            <person name="Morin E."/>
            <person name="Otillar R."/>
            <person name="Lindquist E.A."/>
            <person name="Sun H."/>
            <person name="LaButti K.M."/>
            <person name="Schmutz J."/>
            <person name="Jabbour D."/>
            <person name="Luo H."/>
            <person name="Baker S.E."/>
            <person name="Pisabarro A.G."/>
            <person name="Walton J.D."/>
            <person name="Blanchette R.A."/>
            <person name="Henrissat B."/>
            <person name="Martin F."/>
            <person name="Cullen D."/>
            <person name="Hibbett D.S."/>
            <person name="Grigoriev I.V."/>
        </authorList>
    </citation>
    <scope>NUCLEOTIDE SEQUENCE [LARGE SCALE GENOMIC DNA]</scope>
    <source>
        <strain evidence="10">CBS 339.88</strain>
    </source>
</reference>
<evidence type="ECO:0000256" key="5">
    <source>
        <dbReference type="ARBA" id="ARBA00023002"/>
    </source>
</evidence>
<dbReference type="PANTHER" id="PTHR33577:SF16">
    <property type="entry name" value="HEME HALOPEROXIDASE FAMILY PROFILE DOMAIN-CONTAINING PROTEIN"/>
    <property type="match status" value="1"/>
</dbReference>
<dbReference type="Gene3D" id="1.10.489.10">
    <property type="entry name" value="Chloroperoxidase-like"/>
    <property type="match status" value="1"/>
</dbReference>
<accession>A0A067SK06</accession>